<keyword evidence="4 6" id="KW-1133">Transmembrane helix</keyword>
<organism evidence="8 9">
    <name type="scientific">Pseudoalteromonas rubra</name>
    <dbReference type="NCBI Taxonomy" id="43658"/>
    <lineage>
        <taxon>Bacteria</taxon>
        <taxon>Pseudomonadati</taxon>
        <taxon>Pseudomonadota</taxon>
        <taxon>Gammaproteobacteria</taxon>
        <taxon>Alteromonadales</taxon>
        <taxon>Pseudoalteromonadaceae</taxon>
        <taxon>Pseudoalteromonas</taxon>
    </lineage>
</organism>
<keyword evidence="5 6" id="KW-0472">Membrane</keyword>
<gene>
    <name evidence="8" type="ORF">CWB99_04250</name>
</gene>
<dbReference type="Pfam" id="PF02706">
    <property type="entry name" value="Wzz"/>
    <property type="match status" value="1"/>
</dbReference>
<comment type="subcellular location">
    <subcellularLocation>
        <location evidence="1">Cell membrane</location>
        <topology evidence="1">Multi-pass membrane protein</topology>
    </subcellularLocation>
</comment>
<sequence>MSSKRAFEISDLPGELDLREICISIWKGKIVVLLFSFVFLCIFAVIAFKMHDVYKSEALLAPVSSQDDSGLASQLGGLASVAGIELNTGGGIDKTSLAIEILQSRKFISEFIEKHDLLVDIMAAKSWDPVQKKLSYDPDIYDVEKKLWVREVDLPRTPKPSQQEAFEAFLEMLDVQLIKKTGLVSIAIEHNSPVLARDWVNLIISEINMTMKERDVTEAKRSLHFLNKQLKTDDITSLRAILYKLMEDETKTIMLAEVRDEYVFTTIDPAIMPERKEGPKRAMLCILGAFIGLLLGMFTVVSVSAFKGRSEFA</sequence>
<dbReference type="PANTHER" id="PTHR32309:SF13">
    <property type="entry name" value="FERRIC ENTEROBACTIN TRANSPORT PROTEIN FEPE"/>
    <property type="match status" value="1"/>
</dbReference>
<evidence type="ECO:0000256" key="2">
    <source>
        <dbReference type="ARBA" id="ARBA00022475"/>
    </source>
</evidence>
<dbReference type="OrthoDB" id="9775724at2"/>
<dbReference type="InterPro" id="IPR050445">
    <property type="entry name" value="Bact_polysacc_biosynth/exp"/>
</dbReference>
<evidence type="ECO:0000256" key="5">
    <source>
        <dbReference type="ARBA" id="ARBA00023136"/>
    </source>
</evidence>
<feature type="domain" description="Polysaccharide chain length determinant N-terminal" evidence="7">
    <location>
        <begin position="15"/>
        <end position="114"/>
    </location>
</feature>
<reference evidence="9" key="2">
    <citation type="submission" date="2019-06" db="EMBL/GenBank/DDBJ databases">
        <title>Co-occurence of chitin degradation, pigmentation and bioactivity in marine Pseudoalteromonas.</title>
        <authorList>
            <person name="Sonnenschein E.C."/>
            <person name="Bech P.K."/>
        </authorList>
    </citation>
    <scope>NUCLEOTIDE SEQUENCE [LARGE SCALE GENOMIC DNA]</scope>
    <source>
        <strain evidence="9">S2676</strain>
    </source>
</reference>
<name>A0A5S3WSR4_9GAMM</name>
<comment type="caution">
    <text evidence="8">The sequence shown here is derived from an EMBL/GenBank/DDBJ whole genome shotgun (WGS) entry which is preliminary data.</text>
</comment>
<dbReference type="AlphaFoldDB" id="A0A5S3WSR4"/>
<evidence type="ECO:0000256" key="4">
    <source>
        <dbReference type="ARBA" id="ARBA00022989"/>
    </source>
</evidence>
<protein>
    <submittedName>
        <fullName evidence="8">LPS O-antigen length regulator</fullName>
    </submittedName>
</protein>
<evidence type="ECO:0000256" key="6">
    <source>
        <dbReference type="SAM" id="Phobius"/>
    </source>
</evidence>
<feature type="transmembrane region" description="Helical" evidence="6">
    <location>
        <begin position="30"/>
        <end position="48"/>
    </location>
</feature>
<feature type="transmembrane region" description="Helical" evidence="6">
    <location>
        <begin position="282"/>
        <end position="306"/>
    </location>
</feature>
<dbReference type="PANTHER" id="PTHR32309">
    <property type="entry name" value="TYROSINE-PROTEIN KINASE"/>
    <property type="match status" value="1"/>
</dbReference>
<dbReference type="InterPro" id="IPR003856">
    <property type="entry name" value="LPS_length_determ_N"/>
</dbReference>
<accession>A0A5S3WSR4</accession>
<evidence type="ECO:0000313" key="8">
    <source>
        <dbReference type="EMBL" id="TMP31472.1"/>
    </source>
</evidence>
<dbReference type="EMBL" id="PNCI01000008">
    <property type="protein sequence ID" value="TMP31472.1"/>
    <property type="molecule type" value="Genomic_DNA"/>
</dbReference>
<dbReference type="Proteomes" id="UP000310249">
    <property type="component" value="Unassembled WGS sequence"/>
</dbReference>
<dbReference type="GO" id="GO:0004713">
    <property type="term" value="F:protein tyrosine kinase activity"/>
    <property type="evidence" value="ECO:0007669"/>
    <property type="project" value="TreeGrafter"/>
</dbReference>
<evidence type="ECO:0000259" key="7">
    <source>
        <dbReference type="Pfam" id="PF02706"/>
    </source>
</evidence>
<evidence type="ECO:0000256" key="1">
    <source>
        <dbReference type="ARBA" id="ARBA00004651"/>
    </source>
</evidence>
<evidence type="ECO:0000313" key="9">
    <source>
        <dbReference type="Proteomes" id="UP000310249"/>
    </source>
</evidence>
<dbReference type="GO" id="GO:0005886">
    <property type="term" value="C:plasma membrane"/>
    <property type="evidence" value="ECO:0007669"/>
    <property type="project" value="UniProtKB-SubCell"/>
</dbReference>
<dbReference type="RefSeq" id="WP_138550739.1">
    <property type="nucleotide sequence ID" value="NZ_PNCH01000014.1"/>
</dbReference>
<proteinExistence type="predicted"/>
<keyword evidence="2" id="KW-1003">Cell membrane</keyword>
<reference evidence="8 9" key="1">
    <citation type="submission" date="2018-01" db="EMBL/GenBank/DDBJ databases">
        <authorList>
            <person name="Paulsen S."/>
            <person name="Gram L.K."/>
        </authorList>
    </citation>
    <scope>NUCLEOTIDE SEQUENCE [LARGE SCALE GENOMIC DNA]</scope>
    <source>
        <strain evidence="8 9">S2676</strain>
    </source>
</reference>
<evidence type="ECO:0000256" key="3">
    <source>
        <dbReference type="ARBA" id="ARBA00022692"/>
    </source>
</evidence>
<keyword evidence="3 6" id="KW-0812">Transmembrane</keyword>